<keyword evidence="2" id="KW-0479">Metal-binding</keyword>
<feature type="signal peptide" evidence="5">
    <location>
        <begin position="1"/>
        <end position="29"/>
    </location>
</feature>
<gene>
    <name evidence="7" type="ORF">SAMN02745221_00631</name>
</gene>
<feature type="domain" description="Succinylglutamate desuccinylase/Aspartoacylase catalytic" evidence="6">
    <location>
        <begin position="129"/>
        <end position="227"/>
    </location>
</feature>
<evidence type="ECO:0000256" key="3">
    <source>
        <dbReference type="ARBA" id="ARBA00022801"/>
    </source>
</evidence>
<evidence type="ECO:0000256" key="1">
    <source>
        <dbReference type="ARBA" id="ARBA00001947"/>
    </source>
</evidence>
<name>A0A1M5LDQ0_9FIRM</name>
<evidence type="ECO:0000259" key="6">
    <source>
        <dbReference type="Pfam" id="PF24827"/>
    </source>
</evidence>
<dbReference type="AlphaFoldDB" id="A0A1M5LDQ0"/>
<protein>
    <submittedName>
        <fullName evidence="7">Succinylglutamate desuccinylase / Aspartoacylase family protein</fullName>
    </submittedName>
</protein>
<dbReference type="PANTHER" id="PTHR37326">
    <property type="entry name" value="BLL3975 PROTEIN"/>
    <property type="match status" value="1"/>
</dbReference>
<keyword evidence="3" id="KW-0378">Hydrolase</keyword>
<evidence type="ECO:0000313" key="7">
    <source>
        <dbReference type="EMBL" id="SHG62503.1"/>
    </source>
</evidence>
<reference evidence="8" key="1">
    <citation type="submission" date="2016-11" db="EMBL/GenBank/DDBJ databases">
        <authorList>
            <person name="Varghese N."/>
            <person name="Submissions S."/>
        </authorList>
    </citation>
    <scope>NUCLEOTIDE SEQUENCE [LARGE SCALE GENOMIC DNA]</scope>
    <source>
        <strain evidence="8">DSM 11003</strain>
    </source>
</reference>
<dbReference type="Gene3D" id="3.40.630.10">
    <property type="entry name" value="Zn peptidases"/>
    <property type="match status" value="1"/>
</dbReference>
<evidence type="ECO:0000313" key="8">
    <source>
        <dbReference type="Proteomes" id="UP000242329"/>
    </source>
</evidence>
<keyword evidence="8" id="KW-1185">Reference proteome</keyword>
<keyword evidence="5" id="KW-0732">Signal</keyword>
<comment type="cofactor">
    <cofactor evidence="1">
        <name>Zn(2+)</name>
        <dbReference type="ChEBI" id="CHEBI:29105"/>
    </cofactor>
</comment>
<proteinExistence type="predicted"/>
<dbReference type="SUPFAM" id="SSF53187">
    <property type="entry name" value="Zn-dependent exopeptidases"/>
    <property type="match status" value="1"/>
</dbReference>
<dbReference type="Pfam" id="PF24827">
    <property type="entry name" value="AstE_AspA_cat"/>
    <property type="match status" value="1"/>
</dbReference>
<sequence>MKKVSNFKRRLAQATLFTFCSFSLPFLHADAADAVTITYSGPIEYKVTTYDAFNSSSLNNTYTPVTTSINGRIYTYYTVTSNTYNNQSEAALKLPDTSTNTKSAAVEIKTVAAGTKWATELYIIRSSKPGPTVMIVGGIHGNETAGYRAAEKIKDWKINCGTLLVLPQANKLAIQANKRYIEGEPDLNRSFPKRSSESGDTVLARAIYRTVKEYNVDWLMDMHEGYDFYKNSSTNSVGQTLIYYPNSDTKRISEKIVNTLNSGIKTSYKQFSLLRYPVQGSLSRSSAEFLGVKSFIFETAQKQDLSERINYQLKAAEILLQELGMR</sequence>
<dbReference type="InterPro" id="IPR053138">
    <property type="entry name" value="N-alpha-Ac-DABA_deacetylase"/>
</dbReference>
<dbReference type="InterPro" id="IPR055438">
    <property type="entry name" value="AstE_AspA_cat"/>
</dbReference>
<evidence type="ECO:0000256" key="5">
    <source>
        <dbReference type="SAM" id="SignalP"/>
    </source>
</evidence>
<dbReference type="Proteomes" id="UP000242329">
    <property type="component" value="Unassembled WGS sequence"/>
</dbReference>
<dbReference type="RefSeq" id="WP_143156853.1">
    <property type="nucleotide sequence ID" value="NZ_FQWY01000007.1"/>
</dbReference>
<evidence type="ECO:0000256" key="2">
    <source>
        <dbReference type="ARBA" id="ARBA00022723"/>
    </source>
</evidence>
<evidence type="ECO:0000256" key="4">
    <source>
        <dbReference type="ARBA" id="ARBA00022833"/>
    </source>
</evidence>
<accession>A0A1M5LDQ0</accession>
<dbReference type="STRING" id="1123382.SAMN02745221_00631"/>
<dbReference type="GO" id="GO:0016788">
    <property type="term" value="F:hydrolase activity, acting on ester bonds"/>
    <property type="evidence" value="ECO:0007669"/>
    <property type="project" value="InterPro"/>
</dbReference>
<dbReference type="GO" id="GO:0046872">
    <property type="term" value="F:metal ion binding"/>
    <property type="evidence" value="ECO:0007669"/>
    <property type="project" value="UniProtKB-KW"/>
</dbReference>
<dbReference type="EMBL" id="FQWY01000007">
    <property type="protein sequence ID" value="SHG62503.1"/>
    <property type="molecule type" value="Genomic_DNA"/>
</dbReference>
<feature type="chain" id="PRO_5039383719" evidence="5">
    <location>
        <begin position="30"/>
        <end position="326"/>
    </location>
</feature>
<keyword evidence="4" id="KW-0862">Zinc</keyword>
<organism evidence="7 8">
    <name type="scientific">Thermosyntropha lipolytica DSM 11003</name>
    <dbReference type="NCBI Taxonomy" id="1123382"/>
    <lineage>
        <taxon>Bacteria</taxon>
        <taxon>Bacillati</taxon>
        <taxon>Bacillota</taxon>
        <taxon>Clostridia</taxon>
        <taxon>Eubacteriales</taxon>
        <taxon>Syntrophomonadaceae</taxon>
        <taxon>Thermosyntropha</taxon>
    </lineage>
</organism>
<dbReference type="PANTHER" id="PTHR37326:SF1">
    <property type="entry name" value="BLL3975 PROTEIN"/>
    <property type="match status" value="1"/>
</dbReference>
<dbReference type="OrthoDB" id="2647974at2"/>